<keyword evidence="5 10" id="KW-0812">Transmembrane</keyword>
<name>A0A563F4Q3_9PSEU</name>
<dbReference type="InterPro" id="IPR039421">
    <property type="entry name" value="Type_1_exporter"/>
</dbReference>
<sequence length="597" mass="62356">MSATLVDRPVWTECDAPVLPIATSGQTAAGLWWAMRNHPADCVVALLLTLLTGVGVVAAPLFLGRLVDAVRAAGRPDLIPLLVLTAASVVFGAVFASLAQRATERLGARIAADLREQVLACALGIESRVLERVGSGDIASRVTEDVENFVAAVPLAATVFSAATTIVVSAAGFATVDWRLAVAFTVVFPVYWLSLRAYLPKAGPLYAAERRAAAGRGQVVLESLHGLPTVHAYDMAEPQTRRVTAASERTLTAALRAQRLFIWFMKSMNAAEALGLSAILLAGYWLVDAGAVTVGEVTAAALLFHRLFDPLGTVLLSFDDVQRAGAALARIVGVTLVPRPVPTSNRPHDGPVGIVARGIRHSYDEGHDVVRGIDVEVPAGTSLAVVGASGAGKTTLAGILAGVFPSTSGRILLVDTRGSVDIGDLDPGQVRDWIGMVSQETHVFAGTLRDDVVFAAPDSTDEQVHAALHAVGAGPWVVALPDGLDTVVGTGGHALTAAQVQQLALARLLLRDPPVVVLDEATAEAGSSGARDLEQAAAALLAGRTAVVVAHRLTQARACDRIAVMADGLVVELGTHDQLVAQGGRYADLWSAWSRRY</sequence>
<dbReference type="PROSITE" id="PS50929">
    <property type="entry name" value="ABC_TM1F"/>
    <property type="match status" value="1"/>
</dbReference>
<feature type="transmembrane region" description="Helical" evidence="10">
    <location>
        <begin position="180"/>
        <end position="199"/>
    </location>
</feature>
<evidence type="ECO:0000256" key="7">
    <source>
        <dbReference type="ARBA" id="ARBA00022840"/>
    </source>
</evidence>
<evidence type="ECO:0000256" key="2">
    <source>
        <dbReference type="ARBA" id="ARBA00022448"/>
    </source>
</evidence>
<accession>A0A563F4Q3</accession>
<dbReference type="GO" id="GO:0015421">
    <property type="term" value="F:ABC-type oligopeptide transporter activity"/>
    <property type="evidence" value="ECO:0007669"/>
    <property type="project" value="TreeGrafter"/>
</dbReference>
<evidence type="ECO:0000259" key="11">
    <source>
        <dbReference type="PROSITE" id="PS50893"/>
    </source>
</evidence>
<dbReference type="CDD" id="cd07346">
    <property type="entry name" value="ABC_6TM_exporters"/>
    <property type="match status" value="1"/>
</dbReference>
<evidence type="ECO:0000313" key="13">
    <source>
        <dbReference type="EMBL" id="TWP54354.1"/>
    </source>
</evidence>
<dbReference type="GO" id="GO:0005524">
    <property type="term" value="F:ATP binding"/>
    <property type="evidence" value="ECO:0007669"/>
    <property type="project" value="UniProtKB-KW"/>
</dbReference>
<dbReference type="GO" id="GO:0016887">
    <property type="term" value="F:ATP hydrolysis activity"/>
    <property type="evidence" value="ECO:0007669"/>
    <property type="project" value="InterPro"/>
</dbReference>
<dbReference type="Pfam" id="PF00005">
    <property type="entry name" value="ABC_tran"/>
    <property type="match status" value="1"/>
</dbReference>
<dbReference type="InterPro" id="IPR011527">
    <property type="entry name" value="ABC1_TM_dom"/>
</dbReference>
<comment type="subcellular location">
    <subcellularLocation>
        <location evidence="1">Cell membrane</location>
        <topology evidence="1">Multi-pass membrane protein</topology>
    </subcellularLocation>
</comment>
<dbReference type="InterPro" id="IPR003593">
    <property type="entry name" value="AAA+_ATPase"/>
</dbReference>
<keyword evidence="2" id="KW-0813">Transport</keyword>
<dbReference type="GO" id="GO:0005886">
    <property type="term" value="C:plasma membrane"/>
    <property type="evidence" value="ECO:0007669"/>
    <property type="project" value="UniProtKB-SubCell"/>
</dbReference>
<keyword evidence="4" id="KW-0997">Cell inner membrane</keyword>
<feature type="transmembrane region" description="Helical" evidence="10">
    <location>
        <begin position="78"/>
        <end position="99"/>
    </location>
</feature>
<feature type="transmembrane region" description="Helical" evidence="10">
    <location>
        <begin position="269"/>
        <end position="287"/>
    </location>
</feature>
<evidence type="ECO:0000256" key="4">
    <source>
        <dbReference type="ARBA" id="ARBA00022519"/>
    </source>
</evidence>
<dbReference type="SMART" id="SM00382">
    <property type="entry name" value="AAA"/>
    <property type="match status" value="1"/>
</dbReference>
<comment type="caution">
    <text evidence="13">The sequence shown here is derived from an EMBL/GenBank/DDBJ whole genome shotgun (WGS) entry which is preliminary data.</text>
</comment>
<dbReference type="RefSeq" id="WP_146349136.1">
    <property type="nucleotide sequence ID" value="NZ_VOBR01000001.1"/>
</dbReference>
<dbReference type="Proteomes" id="UP000316639">
    <property type="component" value="Unassembled WGS sequence"/>
</dbReference>
<dbReference type="Pfam" id="PF00664">
    <property type="entry name" value="ABC_membrane"/>
    <property type="match status" value="1"/>
</dbReference>
<dbReference type="Gene3D" id="3.40.50.300">
    <property type="entry name" value="P-loop containing nucleotide triphosphate hydrolases"/>
    <property type="match status" value="1"/>
</dbReference>
<feature type="transmembrane region" description="Helical" evidence="10">
    <location>
        <begin position="42"/>
        <end position="63"/>
    </location>
</feature>
<feature type="domain" description="ABC transporter" evidence="11">
    <location>
        <begin position="354"/>
        <end position="592"/>
    </location>
</feature>
<dbReference type="PANTHER" id="PTHR43394:SF1">
    <property type="entry name" value="ATP-BINDING CASSETTE SUB-FAMILY B MEMBER 10, MITOCHONDRIAL"/>
    <property type="match status" value="1"/>
</dbReference>
<evidence type="ECO:0000256" key="5">
    <source>
        <dbReference type="ARBA" id="ARBA00022692"/>
    </source>
</evidence>
<evidence type="ECO:0000256" key="3">
    <source>
        <dbReference type="ARBA" id="ARBA00022475"/>
    </source>
</evidence>
<evidence type="ECO:0000256" key="8">
    <source>
        <dbReference type="ARBA" id="ARBA00022989"/>
    </source>
</evidence>
<gene>
    <name evidence="13" type="ORF">FKR81_02060</name>
</gene>
<dbReference type="InterPro" id="IPR027417">
    <property type="entry name" value="P-loop_NTPase"/>
</dbReference>
<keyword evidence="7 13" id="KW-0067">ATP-binding</keyword>
<dbReference type="AlphaFoldDB" id="A0A563F4Q3"/>
<dbReference type="SUPFAM" id="SSF52540">
    <property type="entry name" value="P-loop containing nucleoside triphosphate hydrolases"/>
    <property type="match status" value="1"/>
</dbReference>
<evidence type="ECO:0000313" key="14">
    <source>
        <dbReference type="Proteomes" id="UP000316639"/>
    </source>
</evidence>
<dbReference type="PROSITE" id="PS50893">
    <property type="entry name" value="ABC_TRANSPORTER_2"/>
    <property type="match status" value="1"/>
</dbReference>
<feature type="transmembrane region" description="Helical" evidence="10">
    <location>
        <begin position="149"/>
        <end position="174"/>
    </location>
</feature>
<keyword evidence="6" id="KW-0547">Nucleotide-binding</keyword>
<evidence type="ECO:0000256" key="10">
    <source>
        <dbReference type="SAM" id="Phobius"/>
    </source>
</evidence>
<reference evidence="13 14" key="1">
    <citation type="submission" date="2019-07" db="EMBL/GenBank/DDBJ databases">
        <title>Lentzea xizangensis sp. nov., isolated from Qinghai-Tibetan Plateau Soils.</title>
        <authorList>
            <person name="Huang J."/>
        </authorList>
    </citation>
    <scope>NUCLEOTIDE SEQUENCE [LARGE SCALE GENOMIC DNA]</scope>
    <source>
        <strain evidence="13 14">FXJ1.1311</strain>
    </source>
</reference>
<dbReference type="EMBL" id="VOBR01000001">
    <property type="protein sequence ID" value="TWP54354.1"/>
    <property type="molecule type" value="Genomic_DNA"/>
</dbReference>
<protein>
    <submittedName>
        <fullName evidence="13">ABC transporter ATP-binding protein</fullName>
    </submittedName>
</protein>
<evidence type="ECO:0000256" key="9">
    <source>
        <dbReference type="ARBA" id="ARBA00023136"/>
    </source>
</evidence>
<evidence type="ECO:0000256" key="1">
    <source>
        <dbReference type="ARBA" id="ARBA00004651"/>
    </source>
</evidence>
<keyword evidence="14" id="KW-1185">Reference proteome</keyword>
<dbReference type="FunFam" id="3.40.50.300:FF:001001">
    <property type="entry name" value="Multidrug ABC transporter ATP-binding protein"/>
    <property type="match status" value="1"/>
</dbReference>
<keyword evidence="9 10" id="KW-0472">Membrane</keyword>
<dbReference type="InterPro" id="IPR003439">
    <property type="entry name" value="ABC_transporter-like_ATP-bd"/>
</dbReference>
<dbReference type="InterPro" id="IPR036640">
    <property type="entry name" value="ABC1_TM_sf"/>
</dbReference>
<keyword evidence="3" id="KW-1003">Cell membrane</keyword>
<proteinExistence type="predicted"/>
<feature type="domain" description="ABC transmembrane type-1" evidence="12">
    <location>
        <begin position="43"/>
        <end position="323"/>
    </location>
</feature>
<keyword evidence="8 10" id="KW-1133">Transmembrane helix</keyword>
<evidence type="ECO:0000259" key="12">
    <source>
        <dbReference type="PROSITE" id="PS50929"/>
    </source>
</evidence>
<organism evidence="13 14">
    <name type="scientific">Lentzea tibetensis</name>
    <dbReference type="NCBI Taxonomy" id="2591470"/>
    <lineage>
        <taxon>Bacteria</taxon>
        <taxon>Bacillati</taxon>
        <taxon>Actinomycetota</taxon>
        <taxon>Actinomycetes</taxon>
        <taxon>Pseudonocardiales</taxon>
        <taxon>Pseudonocardiaceae</taxon>
        <taxon>Lentzea</taxon>
    </lineage>
</organism>
<dbReference type="OrthoDB" id="9806127at2"/>
<dbReference type="Gene3D" id="1.20.1560.10">
    <property type="entry name" value="ABC transporter type 1, transmembrane domain"/>
    <property type="match status" value="1"/>
</dbReference>
<evidence type="ECO:0000256" key="6">
    <source>
        <dbReference type="ARBA" id="ARBA00022741"/>
    </source>
</evidence>
<dbReference type="PANTHER" id="PTHR43394">
    <property type="entry name" value="ATP-DEPENDENT PERMEASE MDL1, MITOCHONDRIAL"/>
    <property type="match status" value="1"/>
</dbReference>
<dbReference type="SUPFAM" id="SSF90123">
    <property type="entry name" value="ABC transporter transmembrane region"/>
    <property type="match status" value="1"/>
</dbReference>